<dbReference type="GO" id="GO:0016287">
    <property type="term" value="F:glycerone-phosphate O-acyltransferase activity"/>
    <property type="evidence" value="ECO:0007669"/>
    <property type="project" value="TreeGrafter"/>
</dbReference>
<evidence type="ECO:0000259" key="2">
    <source>
        <dbReference type="SMART" id="SM00563"/>
    </source>
</evidence>
<dbReference type="InterPro" id="IPR052744">
    <property type="entry name" value="GPAT/DAPAT"/>
</dbReference>
<sequence length="483" mass="54713">MTLYAVLVRILRVINHLYFVEVRSAGRSRVPDTGPVLLAANHPSSILDSVLMSTALPRPIRYLARSGLFRIPLVAWFFRQMGAIPVYRSHETEHAGVRNRAVFDRVYDLFEAGGCVGIFPEGQNSPTSQVAPLRTGAARMALGAEARNGYALGLTIVPVGINFESRELLTAAVLLHFGKPICVADYATLHRTDPQAAVQQLTADIQAALRTQAVHIEDQQAGQLAEDLSQVLDSERVGAIRPESTTSDPTESPSLWRRMVQLLLRWYQRTTPKDSYAFEQRMLHRVRIYDVLRWATIHAPRALRDLRVRVERYKDHASQTQLRYALSHSFAEPRERLLRLRMTLYAVLMAPVVAFGFVHNAVPYLTTKLTAQRFDNEAVRGFAYFVLGIATFSATYALIGVGLWRYTSLHWMERTAYVALLPPTGFAVLSYRRTLVLYRDRILVRTAFWKHDDLVSLLRTEREAIAQRFQALYARFSEATSPS</sequence>
<proteinExistence type="predicted"/>
<feature type="domain" description="Phospholipid/glycerol acyltransferase" evidence="2">
    <location>
        <begin position="36"/>
        <end position="164"/>
    </location>
</feature>
<dbReference type="SUPFAM" id="SSF69593">
    <property type="entry name" value="Glycerol-3-phosphate (1)-acyltransferase"/>
    <property type="match status" value="1"/>
</dbReference>
<organism evidence="3 4">
    <name type="scientific">Longimonas halophila</name>
    <dbReference type="NCBI Taxonomy" id="1469170"/>
    <lineage>
        <taxon>Bacteria</taxon>
        <taxon>Pseudomonadati</taxon>
        <taxon>Rhodothermota</taxon>
        <taxon>Rhodothermia</taxon>
        <taxon>Rhodothermales</taxon>
        <taxon>Salisaetaceae</taxon>
        <taxon>Longimonas</taxon>
    </lineage>
</organism>
<evidence type="ECO:0000256" key="1">
    <source>
        <dbReference type="SAM" id="Phobius"/>
    </source>
</evidence>
<keyword evidence="4" id="KW-1185">Reference proteome</keyword>
<evidence type="ECO:0000313" key="3">
    <source>
        <dbReference type="EMBL" id="PEN07948.1"/>
    </source>
</evidence>
<dbReference type="OrthoDB" id="9806008at2"/>
<dbReference type="InterPro" id="IPR002123">
    <property type="entry name" value="Plipid/glycerol_acylTrfase"/>
</dbReference>
<feature type="transmembrane region" description="Helical" evidence="1">
    <location>
        <begin position="342"/>
        <end position="362"/>
    </location>
</feature>
<feature type="transmembrane region" description="Helical" evidence="1">
    <location>
        <begin position="382"/>
        <end position="404"/>
    </location>
</feature>
<dbReference type="Proteomes" id="UP000221024">
    <property type="component" value="Unassembled WGS sequence"/>
</dbReference>
<keyword evidence="1" id="KW-0472">Membrane</keyword>
<evidence type="ECO:0000313" key="4">
    <source>
        <dbReference type="Proteomes" id="UP000221024"/>
    </source>
</evidence>
<dbReference type="GO" id="GO:0008654">
    <property type="term" value="P:phospholipid biosynthetic process"/>
    <property type="evidence" value="ECO:0007669"/>
    <property type="project" value="TreeGrafter"/>
</dbReference>
<keyword evidence="1" id="KW-0812">Transmembrane</keyword>
<dbReference type="AlphaFoldDB" id="A0A2H3NMM2"/>
<dbReference type="PANTHER" id="PTHR31605:SF0">
    <property type="entry name" value="GLYCEROL-3-PHOSPHATE O-ACYLTRANSFERASE 1"/>
    <property type="match status" value="1"/>
</dbReference>
<keyword evidence="1" id="KW-1133">Transmembrane helix</keyword>
<dbReference type="CDD" id="cd07992">
    <property type="entry name" value="LPLAT_AAK14816-like"/>
    <property type="match status" value="1"/>
</dbReference>
<protein>
    <recommendedName>
        <fullName evidence="2">Phospholipid/glycerol acyltransferase domain-containing protein</fullName>
    </recommendedName>
</protein>
<dbReference type="SMART" id="SM00563">
    <property type="entry name" value="PlsC"/>
    <property type="match status" value="1"/>
</dbReference>
<reference evidence="3 4" key="1">
    <citation type="submission" date="2017-10" db="EMBL/GenBank/DDBJ databases">
        <title>Draft genome of Longimonas halophila.</title>
        <authorList>
            <person name="Goh K.M."/>
            <person name="Shamsir M.S."/>
            <person name="Lim S.W."/>
        </authorList>
    </citation>
    <scope>NUCLEOTIDE SEQUENCE [LARGE SCALE GENOMIC DNA]</scope>
    <source>
        <strain evidence="3 4">KCTC 42399</strain>
    </source>
</reference>
<accession>A0A2H3NMM2</accession>
<dbReference type="PANTHER" id="PTHR31605">
    <property type="entry name" value="GLYCEROL-3-PHOSPHATE O-ACYLTRANSFERASE 1"/>
    <property type="match status" value="1"/>
</dbReference>
<gene>
    <name evidence="3" type="ORF">CRI93_05750</name>
</gene>
<comment type="caution">
    <text evidence="3">The sequence shown here is derived from an EMBL/GenBank/DDBJ whole genome shotgun (WGS) entry which is preliminary data.</text>
</comment>
<name>A0A2H3NMM2_9BACT</name>
<dbReference type="GO" id="GO:0004366">
    <property type="term" value="F:glycerol-3-phosphate O-acyltransferase activity"/>
    <property type="evidence" value="ECO:0007669"/>
    <property type="project" value="TreeGrafter"/>
</dbReference>
<dbReference type="EMBL" id="PDEP01000004">
    <property type="protein sequence ID" value="PEN07948.1"/>
    <property type="molecule type" value="Genomic_DNA"/>
</dbReference>
<dbReference type="Pfam" id="PF01553">
    <property type="entry name" value="Acyltransferase"/>
    <property type="match status" value="1"/>
</dbReference>